<feature type="compositionally biased region" description="Polar residues" evidence="1">
    <location>
        <begin position="228"/>
        <end position="242"/>
    </location>
</feature>
<name>A0AAD6HHM4_9EURO</name>
<feature type="compositionally biased region" description="Low complexity" evidence="1">
    <location>
        <begin position="34"/>
        <end position="51"/>
    </location>
</feature>
<reference evidence="2" key="2">
    <citation type="submission" date="2023-01" db="EMBL/GenBank/DDBJ databases">
        <authorList>
            <person name="Petersen C."/>
        </authorList>
    </citation>
    <scope>NUCLEOTIDE SEQUENCE</scope>
    <source>
        <strain evidence="2">IBT 17514</strain>
    </source>
</reference>
<protein>
    <submittedName>
        <fullName evidence="2">Uncharacterized protein</fullName>
    </submittedName>
</protein>
<sequence>MPIPTRSVSLREPRKTSNIARPTPTGSKAPVRPTTASTTSSADSASQSDYAGNRGRTLLPQRSNPSREDVTGGQTRLPAPEPKQSREETSPQRRQRIGLDGKGHGIPSSRPATAATSATRTTTATGAAAPTRRQSLLRPATLNLSSTRSNVSNVSAPSKTTTPTFTPPSPRKPSMRPPMQSTAPRPTSPKKSDMPPPSRPTRSASLRQPVSSANVPTAAARGHARHWSQMTPTSAKPSQSELAQKPRPGFSTYQQHYSPKKPITKPPTPTPTETSSSNSSLISTAWPDIAQLQTELLQLSLFHSNSLEKHSEWKSESEAQLRNKYNSVAGQYRSLRGDEQVHQHKLNVQALDYWAQNCREHHGPHGFPEQIQILSQVLQEVADLSGRNGSYTQVVAIFEDWVNQVQSIRPNRERSRVLDGTGFIDPLSEEWKEQVQHLHAKLELCSRQLQTLDILGFGEVERLEQSALARVARSLTESIQLMLQEIRAMCSLESEIVRAERETVSQLATQLASFPPERPAVRFGIWNE</sequence>
<feature type="compositionally biased region" description="Polar residues" evidence="1">
    <location>
        <begin position="16"/>
        <end position="26"/>
    </location>
</feature>
<feature type="compositionally biased region" description="Low complexity" evidence="1">
    <location>
        <begin position="107"/>
        <end position="132"/>
    </location>
</feature>
<reference evidence="2" key="1">
    <citation type="journal article" date="2023" name="IMA Fungus">
        <title>Comparative genomic study of the Penicillium genus elucidates a diverse pangenome and 15 lateral gene transfer events.</title>
        <authorList>
            <person name="Petersen C."/>
            <person name="Sorensen T."/>
            <person name="Nielsen M.R."/>
            <person name="Sondergaard T.E."/>
            <person name="Sorensen J.L."/>
            <person name="Fitzpatrick D.A."/>
            <person name="Frisvad J.C."/>
            <person name="Nielsen K.L."/>
        </authorList>
    </citation>
    <scope>NUCLEOTIDE SEQUENCE</scope>
    <source>
        <strain evidence="2">IBT 17514</strain>
    </source>
</reference>
<dbReference type="AlphaFoldDB" id="A0AAD6HHM4"/>
<evidence type="ECO:0000313" key="3">
    <source>
        <dbReference type="Proteomes" id="UP001215712"/>
    </source>
</evidence>
<gene>
    <name evidence="2" type="ORF">N7493_007456</name>
</gene>
<dbReference type="EMBL" id="JAQJAN010000011">
    <property type="protein sequence ID" value="KAJ5719001.1"/>
    <property type="molecule type" value="Genomic_DNA"/>
</dbReference>
<dbReference type="Proteomes" id="UP001215712">
    <property type="component" value="Unassembled WGS sequence"/>
</dbReference>
<evidence type="ECO:0000313" key="2">
    <source>
        <dbReference type="EMBL" id="KAJ5719001.1"/>
    </source>
</evidence>
<keyword evidence="3" id="KW-1185">Reference proteome</keyword>
<organism evidence="2 3">
    <name type="scientific">Penicillium malachiteum</name>
    <dbReference type="NCBI Taxonomy" id="1324776"/>
    <lineage>
        <taxon>Eukaryota</taxon>
        <taxon>Fungi</taxon>
        <taxon>Dikarya</taxon>
        <taxon>Ascomycota</taxon>
        <taxon>Pezizomycotina</taxon>
        <taxon>Eurotiomycetes</taxon>
        <taxon>Eurotiomycetidae</taxon>
        <taxon>Eurotiales</taxon>
        <taxon>Aspergillaceae</taxon>
        <taxon>Penicillium</taxon>
    </lineage>
</organism>
<evidence type="ECO:0000256" key="1">
    <source>
        <dbReference type="SAM" id="MobiDB-lite"/>
    </source>
</evidence>
<comment type="caution">
    <text evidence="2">The sequence shown here is derived from an EMBL/GenBank/DDBJ whole genome shotgun (WGS) entry which is preliminary data.</text>
</comment>
<feature type="compositionally biased region" description="Polar residues" evidence="1">
    <location>
        <begin position="142"/>
        <end position="156"/>
    </location>
</feature>
<feature type="compositionally biased region" description="Low complexity" evidence="1">
    <location>
        <begin position="271"/>
        <end position="280"/>
    </location>
</feature>
<feature type="region of interest" description="Disordered" evidence="1">
    <location>
        <begin position="1"/>
        <end position="280"/>
    </location>
</feature>
<dbReference type="PRINTS" id="PR01217">
    <property type="entry name" value="PRICHEXTENSN"/>
</dbReference>
<feature type="compositionally biased region" description="Polar residues" evidence="1">
    <location>
        <begin position="200"/>
        <end position="215"/>
    </location>
</feature>
<feature type="compositionally biased region" description="Basic and acidic residues" evidence="1">
    <location>
        <begin position="83"/>
        <end position="103"/>
    </location>
</feature>
<accession>A0AAD6HHM4</accession>
<proteinExistence type="predicted"/>